<dbReference type="Pfam" id="PF04307">
    <property type="entry name" value="YdjM"/>
    <property type="match status" value="1"/>
</dbReference>
<dbReference type="AlphaFoldDB" id="A0A6N7XEK5"/>
<organism evidence="2 3">
    <name type="scientific">Peptostreptococcus porci</name>
    <dbReference type="NCBI Taxonomy" id="2652282"/>
    <lineage>
        <taxon>Bacteria</taxon>
        <taxon>Bacillati</taxon>
        <taxon>Bacillota</taxon>
        <taxon>Clostridia</taxon>
        <taxon>Peptostreptococcales</taxon>
        <taxon>Peptostreptococcaceae</taxon>
        <taxon>Peptostreptococcus</taxon>
    </lineage>
</organism>
<accession>A0A6N7XEK5</accession>
<keyword evidence="2" id="KW-0378">Hydrolase</keyword>
<keyword evidence="1" id="KW-0472">Membrane</keyword>
<proteinExistence type="predicted"/>
<comment type="caution">
    <text evidence="2">The sequence shown here is derived from an EMBL/GenBank/DDBJ whole genome shotgun (WGS) entry which is preliminary data.</text>
</comment>
<protein>
    <submittedName>
        <fullName evidence="2">Metal-dependent hydrolase</fullName>
    </submittedName>
</protein>
<dbReference type="RefSeq" id="WP_154537375.1">
    <property type="nucleotide sequence ID" value="NZ_VUNE01000001.1"/>
</dbReference>
<dbReference type="GO" id="GO:0016787">
    <property type="term" value="F:hydrolase activity"/>
    <property type="evidence" value="ECO:0007669"/>
    <property type="project" value="UniProtKB-KW"/>
</dbReference>
<dbReference type="InterPro" id="IPR007404">
    <property type="entry name" value="YdjM-like"/>
</dbReference>
<evidence type="ECO:0000313" key="3">
    <source>
        <dbReference type="Proteomes" id="UP000440713"/>
    </source>
</evidence>
<reference evidence="2 3" key="1">
    <citation type="submission" date="2019-08" db="EMBL/GenBank/DDBJ databases">
        <title>In-depth cultivation of the pig gut microbiome towards novel bacterial diversity and tailored functional studies.</title>
        <authorList>
            <person name="Wylensek D."/>
            <person name="Hitch T.C.A."/>
            <person name="Clavel T."/>
        </authorList>
    </citation>
    <scope>NUCLEOTIDE SEQUENCE [LARGE SCALE GENOMIC DNA]</scope>
    <source>
        <strain evidence="2 3">WCA-SAB-591-4A-A</strain>
    </source>
</reference>
<feature type="transmembrane region" description="Helical" evidence="1">
    <location>
        <begin position="217"/>
        <end position="242"/>
    </location>
</feature>
<feature type="transmembrane region" description="Helical" evidence="1">
    <location>
        <begin position="112"/>
        <end position="145"/>
    </location>
</feature>
<feature type="transmembrane region" description="Helical" evidence="1">
    <location>
        <begin position="20"/>
        <end position="42"/>
    </location>
</feature>
<dbReference type="Proteomes" id="UP000440713">
    <property type="component" value="Unassembled WGS sequence"/>
</dbReference>
<sequence>MRGKSHLAIGLLTTVEATSAMGISISPIGVLLSIIFSIIPDIDEANSSALNKLISKSFTKKLHRLLLYSLLILSFFFYSKTNSSLYIILFLSLTMIGLVEKKVTENFVRSTFISTFFLIITAILILFRLNISVIMLSSLLCIFPVTKHRSLSHTAIMPIFIYFLMKYFEVEFNLNNIAIPSALAYSSHLVCDICTKRGIPIFSPIYRKNVSIANLKVGSFLCNFVETLAIVILVALLLFMTFKGLIKVSLI</sequence>
<keyword evidence="3" id="KW-1185">Reference proteome</keyword>
<feature type="transmembrane region" description="Helical" evidence="1">
    <location>
        <begin position="151"/>
        <end position="168"/>
    </location>
</feature>
<dbReference type="EMBL" id="VUNE01000001">
    <property type="protein sequence ID" value="MST62013.1"/>
    <property type="molecule type" value="Genomic_DNA"/>
</dbReference>
<evidence type="ECO:0000313" key="2">
    <source>
        <dbReference type="EMBL" id="MST62013.1"/>
    </source>
</evidence>
<keyword evidence="1" id="KW-1133">Transmembrane helix</keyword>
<evidence type="ECO:0000256" key="1">
    <source>
        <dbReference type="SAM" id="Phobius"/>
    </source>
</evidence>
<gene>
    <name evidence="2" type="ORF">FYJ71_03365</name>
</gene>
<name>A0A6N7XEK5_9FIRM</name>
<keyword evidence="1" id="KW-0812">Transmembrane</keyword>